<keyword evidence="3" id="KW-1185">Reference proteome</keyword>
<proteinExistence type="predicted"/>
<dbReference type="Proteomes" id="UP000246303">
    <property type="component" value="Unassembled WGS sequence"/>
</dbReference>
<name>A0A2V3DTM6_9MICC</name>
<dbReference type="EMBL" id="QHLZ01000020">
    <property type="protein sequence ID" value="PXA63928.1"/>
    <property type="molecule type" value="Genomic_DNA"/>
</dbReference>
<gene>
    <name evidence="2" type="ORF">CVS29_17895</name>
</gene>
<dbReference type="OrthoDB" id="4001768at2"/>
<dbReference type="AlphaFoldDB" id="A0A2V3DTM6"/>
<sequence>MSLTSLLNDPQSPVRVYLDGISPLLEASSGQGQGSRAAAGALGLLKLSRSEMLSPPFPDVNASLVGTAFDFRARIELGGFDPRSSVAAAGVAHLPDVIPLIRNGEHRAKILTEAFGIATALLEEPSSESDLDRASVLLAFCEHVARVGATAFEGALGVSCDAAPAGDVFAAQIDPLVLADIKSLLFHNEDQLEAWKNQFANGENYEPNPKFAGSALVGGADADWIIGNSLIDCKVTQHPTIPRLREFIRQLLGYVMLDSDDSLSLRHVGIWLPRQRKTYMWSLTQLLGGNPDELLPSLRQGFVKAAGGNQLARHESVSTARKQQLIADNPYTPYEMLEELARSEDIGLRWRVARNPIAPEPTVRTLARDKQVRVRESVAKNPAVPLDVLETLAKDRSVVVRRAIAEHPRAPLPVRKALSKDPNDEVKWSARANKGVADAKEERGQNELESQQTAPQYGVQIRQDRDESALDSRWFQDFLNHIAGMPSLPIPSASQEWAWMLKRPVGNADWIQAGLSDEVLADLFKEDRPSWVRQSISRSLPVTDTDTRAALLDDPDPEVRWQTLKRTTDILDKSLSALLSDLAADPKALLKFRTQGMSPRDPWRRTPTEYKNETLSFIAGHPATPQSALLPLISSTSTAMLEQLIENPALGDDGRTALIQKLQTHKSAEKRLLLTSASSIPETVLTDLASDAQVKVRIAVADHPAVPRTALTQLATDSKRPVRIAVLENTSVPSDIATSLAEAMLLDEVDVNVLEVLNVINFREDLDVPERLVEKALDRLSKSSVREPNIRLLVANDTRNSEQTLANLAENEELSIRHSVARNPRTPARVLEKLAKDLEPNVRAMVALNPHSPVPVLMDLSLDEADQVRDRVAENSRLPPSTLHCLPPETPSSAPLNFAKTADAQVDLVRESESELERRSHQKRPDRAALLEMIASTSADTRKRVAFYPEADADMLVMLGGDRRSSKVRCAVAANPDAPAALLRSLADDKIEEVQHAVAFNGGAPADLLIDLAGRSIDLAILVAMNPDTPEDILVALTQDGSPLVRFVAEGTLDARADRVNQES</sequence>
<dbReference type="Pfam" id="PF01816">
    <property type="entry name" value="LRV"/>
    <property type="match status" value="1"/>
</dbReference>
<evidence type="ECO:0000313" key="2">
    <source>
        <dbReference type="EMBL" id="PXA63928.1"/>
    </source>
</evidence>
<dbReference type="SUPFAM" id="SSF48371">
    <property type="entry name" value="ARM repeat"/>
    <property type="match status" value="3"/>
</dbReference>
<evidence type="ECO:0000313" key="3">
    <source>
        <dbReference type="Proteomes" id="UP000246303"/>
    </source>
</evidence>
<dbReference type="RefSeq" id="WP_110107959.1">
    <property type="nucleotide sequence ID" value="NZ_JACBZZ010000001.1"/>
</dbReference>
<protein>
    <recommendedName>
        <fullName evidence="4">Leucine rich repeat variant</fullName>
    </recommendedName>
</protein>
<comment type="caution">
    <text evidence="2">The sequence shown here is derived from an EMBL/GenBank/DDBJ whole genome shotgun (WGS) entry which is preliminary data.</text>
</comment>
<accession>A0A2V3DTM6</accession>
<reference evidence="2 3" key="1">
    <citation type="submission" date="2018-05" db="EMBL/GenBank/DDBJ databases">
        <title>Genetic diversity of glacier-inhabiting Cryobacterium bacteria in China and description of Cryobacterium mengkeensis sp. nov. and Arthrobacter glacialis sp. nov.</title>
        <authorList>
            <person name="Liu Q."/>
            <person name="Xin Y.-H."/>
        </authorList>
    </citation>
    <scope>NUCLEOTIDE SEQUENCE [LARGE SCALE GENOMIC DNA]</scope>
    <source>
        <strain evidence="2 3">GP3</strain>
    </source>
</reference>
<dbReference type="InterPro" id="IPR004830">
    <property type="entry name" value="LRR_variant"/>
</dbReference>
<feature type="compositionally biased region" description="Basic and acidic residues" evidence="1">
    <location>
        <begin position="437"/>
        <end position="446"/>
    </location>
</feature>
<evidence type="ECO:0000256" key="1">
    <source>
        <dbReference type="SAM" id="MobiDB-lite"/>
    </source>
</evidence>
<evidence type="ECO:0008006" key="4">
    <source>
        <dbReference type="Google" id="ProtNLM"/>
    </source>
</evidence>
<dbReference type="InterPro" id="IPR011989">
    <property type="entry name" value="ARM-like"/>
</dbReference>
<feature type="region of interest" description="Disordered" evidence="1">
    <location>
        <begin position="432"/>
        <end position="454"/>
    </location>
</feature>
<dbReference type="Gene3D" id="1.25.10.10">
    <property type="entry name" value="Leucine-rich Repeat Variant"/>
    <property type="match status" value="4"/>
</dbReference>
<organism evidence="2 3">
    <name type="scientific">Arthrobacter psychrochitiniphilus</name>
    <dbReference type="NCBI Taxonomy" id="291045"/>
    <lineage>
        <taxon>Bacteria</taxon>
        <taxon>Bacillati</taxon>
        <taxon>Actinomycetota</taxon>
        <taxon>Actinomycetes</taxon>
        <taxon>Micrococcales</taxon>
        <taxon>Micrococcaceae</taxon>
        <taxon>Arthrobacter</taxon>
    </lineage>
</organism>
<dbReference type="InterPro" id="IPR016024">
    <property type="entry name" value="ARM-type_fold"/>
</dbReference>